<organism evidence="8 9">
    <name type="scientific">Klebsormidium nitens</name>
    <name type="common">Green alga</name>
    <name type="synonym">Ulothrix nitens</name>
    <dbReference type="NCBI Taxonomy" id="105231"/>
    <lineage>
        <taxon>Eukaryota</taxon>
        <taxon>Viridiplantae</taxon>
        <taxon>Streptophyta</taxon>
        <taxon>Klebsormidiophyceae</taxon>
        <taxon>Klebsormidiales</taxon>
        <taxon>Klebsormidiaceae</taxon>
        <taxon>Klebsormidium</taxon>
    </lineage>
</organism>
<keyword evidence="4 5" id="KW-1015">Disulfide bond</keyword>
<dbReference type="PROSITE" id="PS00010">
    <property type="entry name" value="ASX_HYDROXYL"/>
    <property type="match status" value="2"/>
</dbReference>
<evidence type="ECO:0000313" key="8">
    <source>
        <dbReference type="EMBL" id="GAQ86762.1"/>
    </source>
</evidence>
<evidence type="ECO:0000256" key="2">
    <source>
        <dbReference type="ARBA" id="ARBA00022729"/>
    </source>
</evidence>
<accession>A0A1Y1I9X8</accession>
<reference evidence="8 9" key="1">
    <citation type="journal article" date="2014" name="Nat. Commun.">
        <title>Klebsormidium flaccidum genome reveals primary factors for plant terrestrial adaptation.</title>
        <authorList>
            <person name="Hori K."/>
            <person name="Maruyama F."/>
            <person name="Fujisawa T."/>
            <person name="Togashi T."/>
            <person name="Yamamoto N."/>
            <person name="Seo M."/>
            <person name="Sato S."/>
            <person name="Yamada T."/>
            <person name="Mori H."/>
            <person name="Tajima N."/>
            <person name="Moriyama T."/>
            <person name="Ikeuchi M."/>
            <person name="Watanabe M."/>
            <person name="Wada H."/>
            <person name="Kobayashi K."/>
            <person name="Saito M."/>
            <person name="Masuda T."/>
            <person name="Sasaki-Sekimoto Y."/>
            <person name="Mashiguchi K."/>
            <person name="Awai K."/>
            <person name="Shimojima M."/>
            <person name="Masuda S."/>
            <person name="Iwai M."/>
            <person name="Nobusawa T."/>
            <person name="Narise T."/>
            <person name="Kondo S."/>
            <person name="Saito H."/>
            <person name="Sato R."/>
            <person name="Murakawa M."/>
            <person name="Ihara Y."/>
            <person name="Oshima-Yamada Y."/>
            <person name="Ohtaka K."/>
            <person name="Satoh M."/>
            <person name="Sonobe K."/>
            <person name="Ishii M."/>
            <person name="Ohtani R."/>
            <person name="Kanamori-Sato M."/>
            <person name="Honoki R."/>
            <person name="Miyazaki D."/>
            <person name="Mochizuki H."/>
            <person name="Umetsu J."/>
            <person name="Higashi K."/>
            <person name="Shibata D."/>
            <person name="Kamiya Y."/>
            <person name="Sato N."/>
            <person name="Nakamura Y."/>
            <person name="Tabata S."/>
            <person name="Ida S."/>
            <person name="Kurokawa K."/>
            <person name="Ohta H."/>
        </authorList>
    </citation>
    <scope>NUCLEOTIDE SEQUENCE [LARGE SCALE GENOMIC DNA]</scope>
    <source>
        <strain evidence="8 9">NIES-2285</strain>
    </source>
</reference>
<dbReference type="InterPro" id="IPR009030">
    <property type="entry name" value="Growth_fac_rcpt_cys_sf"/>
</dbReference>
<dbReference type="InterPro" id="IPR050751">
    <property type="entry name" value="ECM_structural_protein"/>
</dbReference>
<dbReference type="STRING" id="105231.A0A1Y1I9X8"/>
<dbReference type="InterPro" id="IPR001881">
    <property type="entry name" value="EGF-like_Ca-bd_dom"/>
</dbReference>
<keyword evidence="2" id="KW-0732">Signal</keyword>
<dbReference type="PROSITE" id="PS50026">
    <property type="entry name" value="EGF_3"/>
    <property type="match status" value="3"/>
</dbReference>
<keyword evidence="6" id="KW-0472">Membrane</keyword>
<dbReference type="Proteomes" id="UP000054558">
    <property type="component" value="Unassembled WGS sequence"/>
</dbReference>
<dbReference type="InterPro" id="IPR000152">
    <property type="entry name" value="EGF-type_Asp/Asn_hydroxyl_site"/>
</dbReference>
<keyword evidence="1 5" id="KW-0245">EGF-like domain</keyword>
<feature type="transmembrane region" description="Helical" evidence="6">
    <location>
        <begin position="91"/>
        <end position="116"/>
    </location>
</feature>
<dbReference type="GO" id="GO:0005201">
    <property type="term" value="F:extracellular matrix structural constituent"/>
    <property type="evidence" value="ECO:0000318"/>
    <property type="project" value="GO_Central"/>
</dbReference>
<dbReference type="InterPro" id="IPR049883">
    <property type="entry name" value="NOTCH1_EGF-like"/>
</dbReference>
<evidence type="ECO:0000256" key="1">
    <source>
        <dbReference type="ARBA" id="ARBA00022536"/>
    </source>
</evidence>
<dbReference type="SMART" id="SM00181">
    <property type="entry name" value="EGF"/>
    <property type="match status" value="3"/>
</dbReference>
<dbReference type="AlphaFoldDB" id="A0A1Y1I9X8"/>
<dbReference type="SUPFAM" id="SSF57184">
    <property type="entry name" value="Growth factor receptor domain"/>
    <property type="match status" value="1"/>
</dbReference>
<dbReference type="PROSITE" id="PS00018">
    <property type="entry name" value="EF_HAND_1"/>
    <property type="match status" value="1"/>
</dbReference>
<keyword evidence="6" id="KW-0812">Transmembrane</keyword>
<dbReference type="OrthoDB" id="4062651at2759"/>
<gene>
    <name evidence="8" type="ORF">KFL_003090190</name>
</gene>
<name>A0A1Y1I9X8_KLENI</name>
<dbReference type="Pfam" id="PF07645">
    <property type="entry name" value="EGF_CA"/>
    <property type="match status" value="2"/>
</dbReference>
<dbReference type="FunFam" id="2.10.25.10:FF:000038">
    <property type="entry name" value="Fibrillin 2"/>
    <property type="match status" value="1"/>
</dbReference>
<feature type="disulfide bond" evidence="5">
    <location>
        <begin position="340"/>
        <end position="357"/>
    </location>
</feature>
<dbReference type="PROSITE" id="PS01186">
    <property type="entry name" value="EGF_2"/>
    <property type="match status" value="3"/>
</dbReference>
<dbReference type="GO" id="GO:0005576">
    <property type="term" value="C:extracellular region"/>
    <property type="evidence" value="ECO:0000318"/>
    <property type="project" value="GO_Central"/>
</dbReference>
<dbReference type="Pfam" id="PF12947">
    <property type="entry name" value="EGF_3"/>
    <property type="match status" value="1"/>
</dbReference>
<dbReference type="EMBL" id="DF237258">
    <property type="protein sequence ID" value="GAQ86762.1"/>
    <property type="molecule type" value="Genomic_DNA"/>
</dbReference>
<dbReference type="PANTHER" id="PTHR24034">
    <property type="entry name" value="EGF-LIKE DOMAIN-CONTAINING PROTEIN"/>
    <property type="match status" value="1"/>
</dbReference>
<dbReference type="Gene3D" id="2.10.25.10">
    <property type="entry name" value="Laminin"/>
    <property type="match status" value="3"/>
</dbReference>
<dbReference type="GO" id="GO:0005509">
    <property type="term" value="F:calcium ion binding"/>
    <property type="evidence" value="ECO:0007669"/>
    <property type="project" value="InterPro"/>
</dbReference>
<evidence type="ECO:0000256" key="3">
    <source>
        <dbReference type="ARBA" id="ARBA00022737"/>
    </source>
</evidence>
<evidence type="ECO:0000313" key="9">
    <source>
        <dbReference type="Proteomes" id="UP000054558"/>
    </source>
</evidence>
<sequence length="384" mass="40279">MGLFRRKSVAAPATSAAENGEAVAVDIDGESQLRPTSLVRLNTLQRSDKDFLKARFDPNQDGIMSAADVEAAAHRLQQMKFRLNRNFKRTCCVLITAILLVAISSVVCGIILAFFFKSSTHVIGNNVLAWRGKDAFVLTAPTRVRTRVEEVALLTVNPGSSVESWLQTVEAIELQTAEGPVLTTHFFKVASTVLNGTTATFAAAYGDALVLTPTTAAFQTSAPAASIPLSNGTVSFISGQPYPFVNYCGDRSLNNCDPRATCTNRFSSFVCTCPPGYQGPGTTCTDINECAPGGNVTNTCAPVGSVCTNTPGSYTCACAAGYTGNGRTCTQVDACLSRPCNTVNGTCSNTTPGNYQCACLPGFSGDGRICVASNSTIGNTTTSG</sequence>
<evidence type="ECO:0000256" key="4">
    <source>
        <dbReference type="ARBA" id="ARBA00023157"/>
    </source>
</evidence>
<dbReference type="SMART" id="SM00179">
    <property type="entry name" value="EGF_CA"/>
    <property type="match status" value="3"/>
</dbReference>
<feature type="domain" description="EGF-like" evidence="7">
    <location>
        <begin position="331"/>
        <end position="371"/>
    </location>
</feature>
<dbReference type="InterPro" id="IPR024731">
    <property type="entry name" value="NELL2-like_EGF"/>
</dbReference>
<evidence type="ECO:0000259" key="7">
    <source>
        <dbReference type="PROSITE" id="PS50026"/>
    </source>
</evidence>
<dbReference type="PANTHER" id="PTHR24034:SF209">
    <property type="entry name" value="EGF-LIKE DOMAIN-CONTAINING PROTEIN"/>
    <property type="match status" value="1"/>
</dbReference>
<dbReference type="InterPro" id="IPR018097">
    <property type="entry name" value="EGF_Ca-bd_CS"/>
</dbReference>
<keyword evidence="9" id="KW-1185">Reference proteome</keyword>
<keyword evidence="6" id="KW-1133">Transmembrane helix</keyword>
<evidence type="ECO:0000256" key="5">
    <source>
        <dbReference type="PROSITE-ProRule" id="PRU00076"/>
    </source>
</evidence>
<protein>
    <recommendedName>
        <fullName evidence="7">EGF-like domain-containing protein</fullName>
    </recommendedName>
</protein>
<comment type="caution">
    <text evidence="5">Lacks conserved residue(s) required for the propagation of feature annotation.</text>
</comment>
<dbReference type="PROSITE" id="PS01187">
    <property type="entry name" value="EGF_CA"/>
    <property type="match status" value="1"/>
</dbReference>
<feature type="domain" description="EGF-like" evidence="7">
    <location>
        <begin position="244"/>
        <end position="285"/>
    </location>
</feature>
<dbReference type="InterPro" id="IPR000742">
    <property type="entry name" value="EGF"/>
</dbReference>
<keyword evidence="3" id="KW-0677">Repeat</keyword>
<evidence type="ECO:0000256" key="6">
    <source>
        <dbReference type="SAM" id="Phobius"/>
    </source>
</evidence>
<dbReference type="CDD" id="cd00054">
    <property type="entry name" value="EGF_CA"/>
    <property type="match status" value="3"/>
</dbReference>
<proteinExistence type="predicted"/>
<feature type="domain" description="EGF-like" evidence="7">
    <location>
        <begin position="286"/>
        <end position="330"/>
    </location>
</feature>
<dbReference type="InterPro" id="IPR018247">
    <property type="entry name" value="EF_Hand_1_Ca_BS"/>
</dbReference>